<name>A0AAD5KTI4_9CRUS</name>
<dbReference type="InterPro" id="IPR027417">
    <property type="entry name" value="P-loop_NTPase"/>
</dbReference>
<proteinExistence type="predicted"/>
<evidence type="ECO:0000313" key="3">
    <source>
        <dbReference type="Proteomes" id="UP000820818"/>
    </source>
</evidence>
<dbReference type="EMBL" id="WJBH02000296">
    <property type="protein sequence ID" value="KAI9549491.1"/>
    <property type="molecule type" value="Genomic_DNA"/>
</dbReference>
<accession>A0AAD5KTI4</accession>
<protein>
    <submittedName>
        <fullName evidence="2">Uncharacterized protein</fullName>
    </submittedName>
</protein>
<feature type="coiled-coil region" evidence="1">
    <location>
        <begin position="93"/>
        <end position="141"/>
    </location>
</feature>
<reference evidence="2" key="1">
    <citation type="submission" date="2022-05" db="EMBL/GenBank/DDBJ databases">
        <title>A multi-omics perspective on studying reproductive biology in Daphnia sinensis.</title>
        <authorList>
            <person name="Jia J."/>
        </authorList>
    </citation>
    <scope>NUCLEOTIDE SEQUENCE</scope>
    <source>
        <strain evidence="2">WSL</strain>
    </source>
</reference>
<evidence type="ECO:0000256" key="1">
    <source>
        <dbReference type="SAM" id="Coils"/>
    </source>
</evidence>
<evidence type="ECO:0000313" key="2">
    <source>
        <dbReference type="EMBL" id="KAI9549491.1"/>
    </source>
</evidence>
<organism evidence="2 3">
    <name type="scientific">Daphnia sinensis</name>
    <dbReference type="NCBI Taxonomy" id="1820382"/>
    <lineage>
        <taxon>Eukaryota</taxon>
        <taxon>Metazoa</taxon>
        <taxon>Ecdysozoa</taxon>
        <taxon>Arthropoda</taxon>
        <taxon>Crustacea</taxon>
        <taxon>Branchiopoda</taxon>
        <taxon>Diplostraca</taxon>
        <taxon>Cladocera</taxon>
        <taxon>Anomopoda</taxon>
        <taxon>Daphniidae</taxon>
        <taxon>Daphnia</taxon>
        <taxon>Daphnia similis group</taxon>
    </lineage>
</organism>
<dbReference type="PANTHER" id="PTHR32114:SF2">
    <property type="entry name" value="ABC TRANSPORTER ABCH.3"/>
    <property type="match status" value="1"/>
</dbReference>
<keyword evidence="1" id="KW-0175">Coiled coil</keyword>
<dbReference type="PANTHER" id="PTHR32114">
    <property type="entry name" value="ABC TRANSPORTER ABCH.3"/>
    <property type="match status" value="1"/>
</dbReference>
<dbReference type="Gene3D" id="3.40.50.300">
    <property type="entry name" value="P-loop containing nucleotide triphosphate hydrolases"/>
    <property type="match status" value="1"/>
</dbReference>
<comment type="caution">
    <text evidence="2">The sequence shown here is derived from an EMBL/GenBank/DDBJ whole genome shotgun (WGS) entry which is preliminary data.</text>
</comment>
<sequence length="227" mass="26654">MLVTLDFSVNAVDYRIERGRKPNVLKFYIDNKLQEAQDESQGDSRETQEAIERTIRMSVDMFKQIVVLNTYTEPFLAMRAADQRTIIEQLLGITLLSEKAEKLKELIKETKDQIQIEDFKIKAIEEANKRVLEQVDGLKRRHRLWIAKRNSDLTELTSNLEILEKIDIEAELSAHKLLSEYNDNAKTHETYNSLTTRQQLWKNRNESEINGLIDDYNKKNEIDINRN</sequence>
<dbReference type="AlphaFoldDB" id="A0AAD5KTI4"/>
<dbReference type="Proteomes" id="UP000820818">
    <property type="component" value="Unassembled WGS sequence"/>
</dbReference>
<keyword evidence="3" id="KW-1185">Reference proteome</keyword>
<gene>
    <name evidence="2" type="ORF">GHT06_001891</name>
</gene>